<evidence type="ECO:0000259" key="10">
    <source>
        <dbReference type="Pfam" id="PF02676"/>
    </source>
</evidence>
<proteinExistence type="inferred from homology"/>
<dbReference type="Pfam" id="PF02676">
    <property type="entry name" value="TYW3"/>
    <property type="match status" value="1"/>
</dbReference>
<feature type="compositionally biased region" description="Basic and acidic residues" evidence="9">
    <location>
        <begin position="79"/>
        <end position="91"/>
    </location>
</feature>
<evidence type="ECO:0000256" key="6">
    <source>
        <dbReference type="ARBA" id="ARBA00022694"/>
    </source>
</evidence>
<dbReference type="Proteomes" id="UP001295740">
    <property type="component" value="Unassembled WGS sequence"/>
</dbReference>
<dbReference type="AlphaFoldDB" id="A0AAI8YE42"/>
<keyword evidence="4" id="KW-0808">Transferase</keyword>
<dbReference type="InterPro" id="IPR036602">
    <property type="entry name" value="tRNA_yW-synthesising-like_sf"/>
</dbReference>
<evidence type="ECO:0000256" key="2">
    <source>
        <dbReference type="ARBA" id="ARBA00012750"/>
    </source>
</evidence>
<evidence type="ECO:0000256" key="3">
    <source>
        <dbReference type="ARBA" id="ARBA00022603"/>
    </source>
</evidence>
<evidence type="ECO:0000256" key="5">
    <source>
        <dbReference type="ARBA" id="ARBA00022691"/>
    </source>
</evidence>
<dbReference type="GO" id="GO:0008168">
    <property type="term" value="F:methyltransferase activity"/>
    <property type="evidence" value="ECO:0007669"/>
    <property type="project" value="UniProtKB-KW"/>
</dbReference>
<evidence type="ECO:0000313" key="11">
    <source>
        <dbReference type="EMBL" id="CAJ2503928.1"/>
    </source>
</evidence>
<feature type="region of interest" description="Disordered" evidence="9">
    <location>
        <begin position="79"/>
        <end position="115"/>
    </location>
</feature>
<evidence type="ECO:0000256" key="4">
    <source>
        <dbReference type="ARBA" id="ARBA00022679"/>
    </source>
</evidence>
<evidence type="ECO:0000313" key="12">
    <source>
        <dbReference type="Proteomes" id="UP001295740"/>
    </source>
</evidence>
<feature type="compositionally biased region" description="Basic and acidic residues" evidence="9">
    <location>
        <begin position="286"/>
        <end position="333"/>
    </location>
</feature>
<reference evidence="11" key="1">
    <citation type="submission" date="2023-10" db="EMBL/GenBank/DDBJ databases">
        <authorList>
            <person name="Hackl T."/>
        </authorList>
    </citation>
    <scope>NUCLEOTIDE SEQUENCE</scope>
</reference>
<evidence type="ECO:0000256" key="7">
    <source>
        <dbReference type="ARBA" id="ARBA00030554"/>
    </source>
</evidence>
<feature type="domain" description="tRNA wybutosine-synthesizing protein" evidence="10">
    <location>
        <begin position="20"/>
        <end position="281"/>
    </location>
</feature>
<dbReference type="Gene3D" id="3.30.1960.10">
    <property type="entry name" value="tRNA wybutosine-synthesizing-like"/>
    <property type="match status" value="1"/>
</dbReference>
<sequence length="355" mass="38072">MGGSLHHAAAPPPPPAFAHKKKRILDQLAIPDAEYTDASPKGSVDASIRDLIDEINGLDGFITTSSCAGRVSVFVEGRKKAGDDGEGREGEREEDAGEAGDAGAEGRRATTTAGVGGKGGGGTWLFVSHDPVPVPVDEGAREADWGALLGLDGPEIAEEEQAKGDHPRRASARLIHFKFEPMILHVLTASPEHAQPLLRCGLQAGFRESGALNLTGTATEPVTPIVAIRSMGLAFESLVGVQVDGISQCTVSPEYLQTLVQIANERFAENSKRIARFRTAVLETTEPPKKKDGSEWEDSQARRERKKAEGLRRKAEGLRRKAELQGQGQREEASEGYEVVDERGVDDLMLNTVLT</sequence>
<dbReference type="EMBL" id="CAUWAG010000006">
    <property type="protein sequence ID" value="CAJ2503928.1"/>
    <property type="molecule type" value="Genomic_DNA"/>
</dbReference>
<dbReference type="InterPro" id="IPR003827">
    <property type="entry name" value="tRNA_yW-synthesising"/>
</dbReference>
<keyword evidence="3" id="KW-0489">Methyltransferase</keyword>
<evidence type="ECO:0000256" key="9">
    <source>
        <dbReference type="SAM" id="MobiDB-lite"/>
    </source>
</evidence>
<dbReference type="PANTHER" id="PTHR48418">
    <property type="entry name" value="TRNA WYBUTOSINE-SYNTHESIZING PROTEIN 3"/>
    <property type="match status" value="1"/>
</dbReference>
<evidence type="ECO:0000256" key="1">
    <source>
        <dbReference type="ARBA" id="ARBA00008569"/>
    </source>
</evidence>
<accession>A0AAI8YE42</accession>
<comment type="catalytic activity">
    <reaction evidence="8">
        <text>4-demethyl-7-[(3S)-3-amino-3-carboxypropyl]wyosine(37) in tRNA(Phe) + S-adenosyl-L-methionine = 7-[(3S)-3-amino-3-carboxypropyl]wyosine(37) in tRNA(Phe) + S-adenosyl-L-homocysteine + H(+)</text>
        <dbReference type="Rhea" id="RHEA:36635"/>
        <dbReference type="Rhea" id="RHEA-COMP:10378"/>
        <dbReference type="Rhea" id="RHEA-COMP:10379"/>
        <dbReference type="ChEBI" id="CHEBI:15378"/>
        <dbReference type="ChEBI" id="CHEBI:57856"/>
        <dbReference type="ChEBI" id="CHEBI:59789"/>
        <dbReference type="ChEBI" id="CHEBI:73543"/>
        <dbReference type="ChEBI" id="CHEBI:73550"/>
        <dbReference type="EC" id="2.1.1.282"/>
    </reaction>
</comment>
<dbReference type="EC" id="2.1.1.282" evidence="2"/>
<keyword evidence="12" id="KW-1185">Reference proteome</keyword>
<organism evidence="11 12">
    <name type="scientific">Anthostomella pinea</name>
    <dbReference type="NCBI Taxonomy" id="933095"/>
    <lineage>
        <taxon>Eukaryota</taxon>
        <taxon>Fungi</taxon>
        <taxon>Dikarya</taxon>
        <taxon>Ascomycota</taxon>
        <taxon>Pezizomycotina</taxon>
        <taxon>Sordariomycetes</taxon>
        <taxon>Xylariomycetidae</taxon>
        <taxon>Xylariales</taxon>
        <taxon>Xylariaceae</taxon>
        <taxon>Anthostomella</taxon>
    </lineage>
</organism>
<dbReference type="SUPFAM" id="SSF111278">
    <property type="entry name" value="SSo0622-like"/>
    <property type="match status" value="1"/>
</dbReference>
<comment type="caution">
    <text evidence="11">The sequence shown here is derived from an EMBL/GenBank/DDBJ whole genome shotgun (WGS) entry which is preliminary data.</text>
</comment>
<dbReference type="GO" id="GO:0008033">
    <property type="term" value="P:tRNA processing"/>
    <property type="evidence" value="ECO:0007669"/>
    <property type="project" value="UniProtKB-KW"/>
</dbReference>
<gene>
    <name evidence="11" type="ORF">KHLLAP_LOCUS4396</name>
</gene>
<keyword evidence="5" id="KW-0949">S-adenosyl-L-methionine</keyword>
<keyword evidence="6" id="KW-0819">tRNA processing</keyword>
<protein>
    <recommendedName>
        <fullName evidence="2">tRNA(Phe) 7-[(3-amino-3-carboxypropyl)-4-demethylwyosine(37)-N(4)]-methyltransferase</fullName>
        <ecNumber evidence="2">2.1.1.282</ecNumber>
    </recommendedName>
    <alternativeName>
        <fullName evidence="7">tRNA(Phe) 7-((3-amino-3-carboxypropyl)-4-demethylwyosine(37)-N(4))-methyltransferase</fullName>
    </alternativeName>
</protein>
<dbReference type="PANTHER" id="PTHR48418:SF1">
    <property type="entry name" value="TRNA WYBUTOSINE-SYNTHESIZING PROTEIN 3"/>
    <property type="match status" value="1"/>
</dbReference>
<dbReference type="GO" id="GO:0032259">
    <property type="term" value="P:methylation"/>
    <property type="evidence" value="ECO:0007669"/>
    <property type="project" value="UniProtKB-KW"/>
</dbReference>
<comment type="similarity">
    <text evidence="1">Belongs to the TYW3 family.</text>
</comment>
<name>A0AAI8YE42_9PEZI</name>
<evidence type="ECO:0000256" key="8">
    <source>
        <dbReference type="ARBA" id="ARBA00049202"/>
    </source>
</evidence>
<feature type="region of interest" description="Disordered" evidence="9">
    <location>
        <begin position="284"/>
        <end position="340"/>
    </location>
</feature>